<keyword evidence="4" id="KW-1185">Reference proteome</keyword>
<name>A0A0D8HJI3_9ACTN</name>
<organism evidence="3 4">
    <name type="scientific">Acidithrix ferrooxidans</name>
    <dbReference type="NCBI Taxonomy" id="1280514"/>
    <lineage>
        <taxon>Bacteria</taxon>
        <taxon>Bacillati</taxon>
        <taxon>Actinomycetota</taxon>
        <taxon>Acidimicrobiia</taxon>
        <taxon>Acidimicrobiales</taxon>
        <taxon>Acidimicrobiaceae</taxon>
        <taxon>Acidithrix</taxon>
    </lineage>
</organism>
<dbReference type="RefSeq" id="WP_052604965.1">
    <property type="nucleotide sequence ID" value="NZ_JXYS01000027.1"/>
</dbReference>
<dbReference type="SUPFAM" id="SSF55347">
    <property type="entry name" value="Glyceraldehyde-3-phosphate dehydrogenase-like, C-terminal domain"/>
    <property type="match status" value="1"/>
</dbReference>
<accession>A0A0D8HJI3</accession>
<dbReference type="InterPro" id="IPR055170">
    <property type="entry name" value="GFO_IDH_MocA-like_dom"/>
</dbReference>
<evidence type="ECO:0000259" key="1">
    <source>
        <dbReference type="Pfam" id="PF01408"/>
    </source>
</evidence>
<evidence type="ECO:0000259" key="2">
    <source>
        <dbReference type="Pfam" id="PF22725"/>
    </source>
</evidence>
<proteinExistence type="predicted"/>
<dbReference type="AlphaFoldDB" id="A0A0D8HJI3"/>
<gene>
    <name evidence="3" type="primary">ydgJ</name>
    <name evidence="3" type="ORF">AXFE_12020</name>
</gene>
<dbReference type="Gene3D" id="3.30.360.10">
    <property type="entry name" value="Dihydrodipicolinate Reductase, domain 2"/>
    <property type="match status" value="1"/>
</dbReference>
<protein>
    <submittedName>
        <fullName evidence="3">Putative oxidoreductase YdgJ</fullName>
        <ecNumber evidence="3">1.-.-.-</ecNumber>
    </submittedName>
</protein>
<sequence length="549" mass="61342">MSSLPKITESKIAIHAKKEGEKARKYWSEIFCGSACLVVVDSLGKCSGDNFDLVVINDSQELAPEELLLLEKMASDTTHFLVVVGSGDLETPSLCDLLGAEGTIPIAHAEWYLKSINAQNQPIEVAIYGKFHEIMPKTDTTTLASISVGYRDRPALIGRGNIFTFGVDIDLDQKVQRQLSRAFKELIFKDNTSNVGPFGVGVAGYGPYGGMGHYHGSACNATPHLKFVAIAEPNQQRRNSAKEQFPKIQTYESAKELIEDDEVDIVIIATPPITHFELASQALKAKKHVVVEKPMCLKVSEVDELIELARLNNVVLTIHQNRRFDADYLALKELIESGTIGEVFNIETFVGSFEHPCRAWHSDQEISGGAAYDWGSHHIDWILQFYGTTPSHLFVNSHKRVWHDVTNADQITISMAFQDGKEAKFIQSDVAAIRKPKFYVQGTKGTIQGWYRPLANDVVDFPFGYRSERFHHAEAPVDFEVVQYAIDNQTRSYRVSPTEVEPFEFHRNLAAHLVNSEPLAIVPSSVRGVIEILEATQRLSNSKEHYVQI</sequence>
<dbReference type="EC" id="1.-.-.-" evidence="3"/>
<feature type="domain" description="Gfo/Idh/MocA-like oxidoreductase N-terminal" evidence="1">
    <location>
        <begin position="199"/>
        <end position="318"/>
    </location>
</feature>
<dbReference type="PANTHER" id="PTHR43708">
    <property type="entry name" value="CONSERVED EXPRESSED OXIDOREDUCTASE (EUROFUNG)"/>
    <property type="match status" value="1"/>
</dbReference>
<comment type="caution">
    <text evidence="3">The sequence shown here is derived from an EMBL/GenBank/DDBJ whole genome shotgun (WGS) entry which is preliminary data.</text>
</comment>
<dbReference type="Proteomes" id="UP000032360">
    <property type="component" value="Unassembled WGS sequence"/>
</dbReference>
<dbReference type="Pfam" id="PF01408">
    <property type="entry name" value="GFO_IDH_MocA"/>
    <property type="match status" value="1"/>
</dbReference>
<evidence type="ECO:0000313" key="4">
    <source>
        <dbReference type="Proteomes" id="UP000032360"/>
    </source>
</evidence>
<keyword evidence="3" id="KW-0560">Oxidoreductase</keyword>
<dbReference type="InterPro" id="IPR000683">
    <property type="entry name" value="Gfo/Idh/MocA-like_OxRdtase_N"/>
</dbReference>
<feature type="domain" description="GFO/IDH/MocA-like oxidoreductase" evidence="2">
    <location>
        <begin position="328"/>
        <end position="447"/>
    </location>
</feature>
<dbReference type="GO" id="GO:0000166">
    <property type="term" value="F:nucleotide binding"/>
    <property type="evidence" value="ECO:0007669"/>
    <property type="project" value="InterPro"/>
</dbReference>
<dbReference type="InterPro" id="IPR051317">
    <property type="entry name" value="Gfo/Idh/MocA_oxidoreduct"/>
</dbReference>
<dbReference type="OrthoDB" id="256869at2"/>
<dbReference type="STRING" id="1280514.AXFE_12020"/>
<evidence type="ECO:0000313" key="3">
    <source>
        <dbReference type="EMBL" id="KJF17917.1"/>
    </source>
</evidence>
<dbReference type="EMBL" id="JXYS01000027">
    <property type="protein sequence ID" value="KJF17917.1"/>
    <property type="molecule type" value="Genomic_DNA"/>
</dbReference>
<dbReference type="GO" id="GO:0016491">
    <property type="term" value="F:oxidoreductase activity"/>
    <property type="evidence" value="ECO:0007669"/>
    <property type="project" value="UniProtKB-KW"/>
</dbReference>
<reference evidence="3 4" key="1">
    <citation type="submission" date="2015-01" db="EMBL/GenBank/DDBJ databases">
        <title>Draft genome of the acidophilic iron oxidizer Acidithrix ferrooxidans strain Py-F3.</title>
        <authorList>
            <person name="Poehlein A."/>
            <person name="Eisen S."/>
            <person name="Schloemann M."/>
            <person name="Johnson B.D."/>
            <person name="Daniel R."/>
            <person name="Muehling M."/>
        </authorList>
    </citation>
    <scope>NUCLEOTIDE SEQUENCE [LARGE SCALE GENOMIC DNA]</scope>
    <source>
        <strain evidence="3 4">Py-F3</strain>
    </source>
</reference>
<dbReference type="InterPro" id="IPR036291">
    <property type="entry name" value="NAD(P)-bd_dom_sf"/>
</dbReference>
<dbReference type="Pfam" id="PF22725">
    <property type="entry name" value="GFO_IDH_MocA_C3"/>
    <property type="match status" value="1"/>
</dbReference>
<dbReference type="SUPFAM" id="SSF51735">
    <property type="entry name" value="NAD(P)-binding Rossmann-fold domains"/>
    <property type="match status" value="1"/>
</dbReference>
<dbReference type="PANTHER" id="PTHR43708:SF8">
    <property type="entry name" value="OXIDOREDUCTASE"/>
    <property type="match status" value="1"/>
</dbReference>
<dbReference type="Gene3D" id="3.40.50.720">
    <property type="entry name" value="NAD(P)-binding Rossmann-like Domain"/>
    <property type="match status" value="1"/>
</dbReference>